<reference evidence="2 3" key="1">
    <citation type="submission" date="2023-07" db="EMBL/GenBank/DDBJ databases">
        <title>Sorghum-associated microbial communities from plants grown in Nebraska, USA.</title>
        <authorList>
            <person name="Schachtman D."/>
        </authorList>
    </citation>
    <scope>NUCLEOTIDE SEQUENCE [LARGE SCALE GENOMIC DNA]</scope>
    <source>
        <strain evidence="2 3">4099</strain>
    </source>
</reference>
<proteinExistence type="predicted"/>
<organism evidence="2 3">
    <name type="scientific">Luteimonas terrae</name>
    <dbReference type="NCBI Taxonomy" id="1530191"/>
    <lineage>
        <taxon>Bacteria</taxon>
        <taxon>Pseudomonadati</taxon>
        <taxon>Pseudomonadota</taxon>
        <taxon>Gammaproteobacteria</taxon>
        <taxon>Lysobacterales</taxon>
        <taxon>Lysobacteraceae</taxon>
        <taxon>Luteimonas</taxon>
    </lineage>
</organism>
<gene>
    <name evidence="2" type="ORF">J2W68_002950</name>
</gene>
<evidence type="ECO:0000313" key="3">
    <source>
        <dbReference type="Proteomes" id="UP001256588"/>
    </source>
</evidence>
<dbReference type="EMBL" id="JAVDWO010000013">
    <property type="protein sequence ID" value="MDR7194208.1"/>
    <property type="molecule type" value="Genomic_DNA"/>
</dbReference>
<evidence type="ECO:0000313" key="2">
    <source>
        <dbReference type="EMBL" id="MDR7194208.1"/>
    </source>
</evidence>
<accession>A0ABU1XZL8</accession>
<name>A0ABU1XZL8_9GAMM</name>
<feature type="transmembrane region" description="Helical" evidence="1">
    <location>
        <begin position="31"/>
        <end position="50"/>
    </location>
</feature>
<keyword evidence="1" id="KW-0812">Transmembrane</keyword>
<dbReference type="RefSeq" id="WP_310237130.1">
    <property type="nucleotide sequence ID" value="NZ_JAVDWO010000013.1"/>
</dbReference>
<protein>
    <submittedName>
        <fullName evidence="2">Uncharacterized protein</fullName>
    </submittedName>
</protein>
<comment type="caution">
    <text evidence="2">The sequence shown here is derived from an EMBL/GenBank/DDBJ whole genome shotgun (WGS) entry which is preliminary data.</text>
</comment>
<keyword evidence="1" id="KW-1133">Transmembrane helix</keyword>
<keyword evidence="3" id="KW-1185">Reference proteome</keyword>
<evidence type="ECO:0000256" key="1">
    <source>
        <dbReference type="SAM" id="Phobius"/>
    </source>
</evidence>
<sequence>MQFGDAPQHFLTKSVLDSAPIHKYKGGAMSIIGWAVMGGLIGFGALVFTANRAKSANNPWDERTFNAEGDVLARIDAWASANGYKLRSDDGRRRIYQKGVNFLTAPMRFEVDRDGDRYTTRSYVHVDALVLKGNLALSHPGIVAKVPRANARKAQNLLFADLGQPPLP</sequence>
<dbReference type="Proteomes" id="UP001256588">
    <property type="component" value="Unassembled WGS sequence"/>
</dbReference>
<keyword evidence="1" id="KW-0472">Membrane</keyword>